<dbReference type="HOGENOM" id="CLU_3399534_0_0_1"/>
<protein>
    <submittedName>
        <fullName evidence="1">Uncharacterized protein</fullName>
    </submittedName>
</protein>
<reference evidence="2" key="1">
    <citation type="journal article" date="2014" name="Microb. Cell Fact.">
        <title>Exploiting Issatchenkia orientalis SD108 for succinic acid production.</title>
        <authorList>
            <person name="Xiao H."/>
            <person name="Shao Z."/>
            <person name="Jiang Y."/>
            <person name="Dole S."/>
            <person name="Zhao H."/>
        </authorList>
    </citation>
    <scope>NUCLEOTIDE SEQUENCE [LARGE SCALE GENOMIC DNA]</scope>
    <source>
        <strain evidence="2">SD108</strain>
    </source>
</reference>
<proteinExistence type="predicted"/>
<dbReference type="EMBL" id="JQFK01001944">
    <property type="protein sequence ID" value="KGK32708.1"/>
    <property type="molecule type" value="Genomic_DNA"/>
</dbReference>
<dbReference type="AlphaFoldDB" id="A0A099NJ25"/>
<evidence type="ECO:0000313" key="2">
    <source>
        <dbReference type="Proteomes" id="UP000029867"/>
    </source>
</evidence>
<organism evidence="1 2">
    <name type="scientific">Pichia kudriavzevii</name>
    <name type="common">Yeast</name>
    <name type="synonym">Issatchenkia orientalis</name>
    <dbReference type="NCBI Taxonomy" id="4909"/>
    <lineage>
        <taxon>Eukaryota</taxon>
        <taxon>Fungi</taxon>
        <taxon>Dikarya</taxon>
        <taxon>Ascomycota</taxon>
        <taxon>Saccharomycotina</taxon>
        <taxon>Pichiomycetes</taxon>
        <taxon>Pichiales</taxon>
        <taxon>Pichiaceae</taxon>
        <taxon>Pichia</taxon>
    </lineage>
</organism>
<sequence length="31" mass="3900">MKRTFNKLSVELWKSIKLRVKDFIRLQFIFN</sequence>
<comment type="caution">
    <text evidence="1">The sequence shown here is derived from an EMBL/GenBank/DDBJ whole genome shotgun (WGS) entry which is preliminary data.</text>
</comment>
<gene>
    <name evidence="1" type="ORF">JL09_g6685</name>
</gene>
<evidence type="ECO:0000313" key="1">
    <source>
        <dbReference type="EMBL" id="KGK32708.1"/>
    </source>
</evidence>
<name>A0A099NJ25_PICKU</name>
<accession>A0A099NJ25</accession>
<dbReference type="Proteomes" id="UP000029867">
    <property type="component" value="Unassembled WGS sequence"/>
</dbReference>